<dbReference type="Proteomes" id="UP000799640">
    <property type="component" value="Unassembled WGS sequence"/>
</dbReference>
<protein>
    <submittedName>
        <fullName evidence="1">Uncharacterized protein</fullName>
    </submittedName>
</protein>
<sequence>MSPGPMCPAPVGSRVAVPCSTAGSALSLLGFACPFLDRVTCEGISRFNCMLLLIASERVREGLRPLRPYILILTSCCFSSSSRAQLARLAQLCSASPLVLHTPPLFPALPSSST</sequence>
<name>A0A6G1I674_9PEZI</name>
<evidence type="ECO:0000313" key="1">
    <source>
        <dbReference type="EMBL" id="KAF2403495.1"/>
    </source>
</evidence>
<reference evidence="1" key="1">
    <citation type="journal article" date="2020" name="Stud. Mycol.">
        <title>101 Dothideomycetes genomes: a test case for predicting lifestyles and emergence of pathogens.</title>
        <authorList>
            <person name="Haridas S."/>
            <person name="Albert R."/>
            <person name="Binder M."/>
            <person name="Bloem J."/>
            <person name="Labutti K."/>
            <person name="Salamov A."/>
            <person name="Andreopoulos B."/>
            <person name="Baker S."/>
            <person name="Barry K."/>
            <person name="Bills G."/>
            <person name="Bluhm B."/>
            <person name="Cannon C."/>
            <person name="Castanera R."/>
            <person name="Culley D."/>
            <person name="Daum C."/>
            <person name="Ezra D."/>
            <person name="Gonzalez J."/>
            <person name="Henrissat B."/>
            <person name="Kuo A."/>
            <person name="Liang C."/>
            <person name="Lipzen A."/>
            <person name="Lutzoni F."/>
            <person name="Magnuson J."/>
            <person name="Mondo S."/>
            <person name="Nolan M."/>
            <person name="Ohm R."/>
            <person name="Pangilinan J."/>
            <person name="Park H.-J."/>
            <person name="Ramirez L."/>
            <person name="Alfaro M."/>
            <person name="Sun H."/>
            <person name="Tritt A."/>
            <person name="Yoshinaga Y."/>
            <person name="Zwiers L.-H."/>
            <person name="Turgeon B."/>
            <person name="Goodwin S."/>
            <person name="Spatafora J."/>
            <person name="Crous P."/>
            <person name="Grigoriev I."/>
        </authorList>
    </citation>
    <scope>NUCLEOTIDE SEQUENCE</scope>
    <source>
        <strain evidence="1">CBS 262.69</strain>
    </source>
</reference>
<dbReference type="AlphaFoldDB" id="A0A6G1I674"/>
<dbReference type="EMBL" id="ML996689">
    <property type="protein sequence ID" value="KAF2403495.1"/>
    <property type="molecule type" value="Genomic_DNA"/>
</dbReference>
<accession>A0A6G1I674</accession>
<evidence type="ECO:0000313" key="2">
    <source>
        <dbReference type="Proteomes" id="UP000799640"/>
    </source>
</evidence>
<proteinExistence type="predicted"/>
<keyword evidence="2" id="KW-1185">Reference proteome</keyword>
<organism evidence="1 2">
    <name type="scientific">Trichodelitschia bisporula</name>
    <dbReference type="NCBI Taxonomy" id="703511"/>
    <lineage>
        <taxon>Eukaryota</taxon>
        <taxon>Fungi</taxon>
        <taxon>Dikarya</taxon>
        <taxon>Ascomycota</taxon>
        <taxon>Pezizomycotina</taxon>
        <taxon>Dothideomycetes</taxon>
        <taxon>Dothideomycetes incertae sedis</taxon>
        <taxon>Phaeotrichales</taxon>
        <taxon>Phaeotrichaceae</taxon>
        <taxon>Trichodelitschia</taxon>
    </lineage>
</organism>
<gene>
    <name evidence="1" type="ORF">EJ06DRAFT_281106</name>
</gene>